<dbReference type="PROSITE" id="PS01031">
    <property type="entry name" value="SHSP"/>
    <property type="match status" value="1"/>
</dbReference>
<feature type="domain" description="SHSP" evidence="2">
    <location>
        <begin position="47"/>
        <end position="160"/>
    </location>
</feature>
<evidence type="ECO:0000313" key="4">
    <source>
        <dbReference type="Proteomes" id="UP000015453"/>
    </source>
</evidence>
<dbReference type="EMBL" id="AUSU01003626">
    <property type="protein sequence ID" value="EPS66551.1"/>
    <property type="molecule type" value="Genomic_DNA"/>
</dbReference>
<dbReference type="GO" id="GO:0005634">
    <property type="term" value="C:nucleus"/>
    <property type="evidence" value="ECO:0007669"/>
    <property type="project" value="TreeGrafter"/>
</dbReference>
<dbReference type="OrthoDB" id="1927234at2759"/>
<dbReference type="InterPro" id="IPR008978">
    <property type="entry name" value="HSP20-like_chaperone"/>
</dbReference>
<dbReference type="AlphaFoldDB" id="S8CP04"/>
<feature type="non-terminal residue" evidence="3">
    <location>
        <position position="1"/>
    </location>
</feature>
<dbReference type="SUPFAM" id="SSF49764">
    <property type="entry name" value="HSP20-like chaperones"/>
    <property type="match status" value="1"/>
</dbReference>
<evidence type="ECO:0000256" key="1">
    <source>
        <dbReference type="PROSITE-ProRule" id="PRU00285"/>
    </source>
</evidence>
<feature type="non-terminal residue" evidence="3">
    <location>
        <position position="160"/>
    </location>
</feature>
<reference evidence="3 4" key="1">
    <citation type="journal article" date="2013" name="BMC Genomics">
        <title>The miniature genome of a carnivorous plant Genlisea aurea contains a low number of genes and short non-coding sequences.</title>
        <authorList>
            <person name="Leushkin E.V."/>
            <person name="Sutormin R.A."/>
            <person name="Nabieva E.R."/>
            <person name="Penin A.A."/>
            <person name="Kondrashov A.S."/>
            <person name="Logacheva M.D."/>
        </authorList>
    </citation>
    <scope>NUCLEOTIDE SEQUENCE [LARGE SCALE GENOMIC DNA]</scope>
</reference>
<name>S8CP04_9LAMI</name>
<sequence>LPPDAGRSEEENPTTTRGILFLPTCPSMEQWSDLVSSSKRGFAVTGSAATGNVGPLIGLMDVGESEDAYLFRVSLPGVKRDEREFSCEVETNGTVTIKGATVTGEKTVKKCSQTFEMLSQNLCPPGPFSISFNLPGPVDPQQFHGTFATDGIFEGIAFKA</sequence>
<protein>
    <recommendedName>
        <fullName evidence="2">SHSP domain-containing protein</fullName>
    </recommendedName>
</protein>
<dbReference type="CDD" id="cd06464">
    <property type="entry name" value="ACD_sHsps-like"/>
    <property type="match status" value="1"/>
</dbReference>
<dbReference type="Proteomes" id="UP000015453">
    <property type="component" value="Unassembled WGS sequence"/>
</dbReference>
<comment type="caution">
    <text evidence="3">The sequence shown here is derived from an EMBL/GenBank/DDBJ whole genome shotgun (WGS) entry which is preliminary data.</text>
</comment>
<keyword evidence="4" id="KW-1185">Reference proteome</keyword>
<dbReference type="PANTHER" id="PTHR34661">
    <property type="entry name" value="INCREASED DNA METHYLATION 3"/>
    <property type="match status" value="1"/>
</dbReference>
<dbReference type="FunFam" id="2.60.40.790:FF:000049">
    <property type="entry name" value="Increased DNA methylation 3"/>
    <property type="match status" value="1"/>
</dbReference>
<accession>S8CP04</accession>
<dbReference type="InterPro" id="IPR002068">
    <property type="entry name" value="A-crystallin/Hsp20_dom"/>
</dbReference>
<proteinExistence type="inferred from homology"/>
<evidence type="ECO:0000313" key="3">
    <source>
        <dbReference type="EMBL" id="EPS66551.1"/>
    </source>
</evidence>
<comment type="similarity">
    <text evidence="1">Belongs to the small heat shock protein (HSP20) family.</text>
</comment>
<organism evidence="3 4">
    <name type="scientific">Genlisea aurea</name>
    <dbReference type="NCBI Taxonomy" id="192259"/>
    <lineage>
        <taxon>Eukaryota</taxon>
        <taxon>Viridiplantae</taxon>
        <taxon>Streptophyta</taxon>
        <taxon>Embryophyta</taxon>
        <taxon>Tracheophyta</taxon>
        <taxon>Spermatophyta</taxon>
        <taxon>Magnoliopsida</taxon>
        <taxon>eudicotyledons</taxon>
        <taxon>Gunneridae</taxon>
        <taxon>Pentapetalae</taxon>
        <taxon>asterids</taxon>
        <taxon>lamiids</taxon>
        <taxon>Lamiales</taxon>
        <taxon>Lentibulariaceae</taxon>
        <taxon>Genlisea</taxon>
    </lineage>
</organism>
<evidence type="ECO:0000259" key="2">
    <source>
        <dbReference type="PROSITE" id="PS01031"/>
    </source>
</evidence>
<gene>
    <name evidence="3" type="ORF">M569_08226</name>
</gene>
<dbReference type="PANTHER" id="PTHR34661:SF3">
    <property type="entry name" value="INCREASED DNA METHYLATION 2"/>
    <property type="match status" value="1"/>
</dbReference>
<dbReference type="InterPro" id="IPR039321">
    <property type="entry name" value="IDM2/3-like"/>
</dbReference>
<dbReference type="Gene3D" id="2.60.40.790">
    <property type="match status" value="1"/>
</dbReference>